<evidence type="ECO:0000256" key="6">
    <source>
        <dbReference type="ARBA" id="ARBA00012032"/>
    </source>
</evidence>
<keyword evidence="12 20" id="KW-0949">S-adenosyl-L-methionine</keyword>
<comment type="cofactor">
    <cofactor evidence="3 20 21">
        <name>methylcob(III)alamin</name>
        <dbReference type="ChEBI" id="CHEBI:28115"/>
    </cofactor>
</comment>
<dbReference type="Pfam" id="PF02310">
    <property type="entry name" value="B12-binding"/>
    <property type="match status" value="1"/>
</dbReference>
<keyword evidence="16 20" id="KW-0486">Methionine biosynthesis</keyword>
<feature type="binding site" evidence="22">
    <location>
        <position position="790"/>
    </location>
    <ligand>
        <name>methylcob(III)alamin</name>
        <dbReference type="ChEBI" id="CHEBI:28115"/>
    </ligand>
</feature>
<dbReference type="InterPro" id="IPR000489">
    <property type="entry name" value="Pterin-binding_dom"/>
</dbReference>
<evidence type="ECO:0000259" key="25">
    <source>
        <dbReference type="PROSITE" id="PS50972"/>
    </source>
</evidence>
<dbReference type="Pfam" id="PF02574">
    <property type="entry name" value="S-methyl_trans"/>
    <property type="match status" value="1"/>
</dbReference>
<evidence type="ECO:0000256" key="22">
    <source>
        <dbReference type="PIRSR" id="PIRSR000381-2"/>
    </source>
</evidence>
<evidence type="ECO:0000256" key="9">
    <source>
        <dbReference type="ARBA" id="ARBA00022605"/>
    </source>
</evidence>
<comment type="domain">
    <text evidence="20">Modular enzyme with four functionally distinct domains. The isolated Hcy-binding domain catalyzes methyl transfer from free methylcobalamin to homocysteine. The Hcy-binding domain in association with the pterin-binding domain catalyzes the methylation of cob(I)alamin by methyltetrahydrofolate and the methylation of homocysteine. The B12-binding domain binds the cofactor. The AdoMet activation domain binds S-adenosyl-L-methionine. Under aerobic conditions cob(I)alamin can be converted to inactive cob(II)alamin. Reductive methylation by S-adenosyl-L-methionine and flavodoxin regenerates methylcobalamin.</text>
</comment>
<evidence type="ECO:0000256" key="19">
    <source>
        <dbReference type="NCBIfam" id="TIGR02082"/>
    </source>
</evidence>
<comment type="catalytic activity">
    <reaction evidence="1 20">
        <text>(6S)-5-methyl-5,6,7,8-tetrahydrofolate + L-homocysteine = (6S)-5,6,7,8-tetrahydrofolate + L-methionine</text>
        <dbReference type="Rhea" id="RHEA:11172"/>
        <dbReference type="ChEBI" id="CHEBI:18608"/>
        <dbReference type="ChEBI" id="CHEBI:57453"/>
        <dbReference type="ChEBI" id="CHEBI:57844"/>
        <dbReference type="ChEBI" id="CHEBI:58199"/>
        <dbReference type="EC" id="2.1.1.13"/>
    </reaction>
</comment>
<feature type="binding site" evidence="21 23">
    <location>
        <position position="292"/>
    </location>
    <ligand>
        <name>Zn(2+)</name>
        <dbReference type="ChEBI" id="CHEBI:29105"/>
    </ligand>
</feature>
<dbReference type="InterPro" id="IPR037010">
    <property type="entry name" value="VitB12-dep_Met_synth_activ_sf"/>
</dbReference>
<dbReference type="PANTHER" id="PTHR45833">
    <property type="entry name" value="METHIONINE SYNTHASE"/>
    <property type="match status" value="1"/>
</dbReference>
<keyword evidence="10 20" id="KW-0846">Cobalamin</keyword>
<dbReference type="PROSITE" id="PS51337">
    <property type="entry name" value="B12_BINDING_NTER"/>
    <property type="match status" value="1"/>
</dbReference>
<feature type="binding site" evidence="22">
    <location>
        <position position="943"/>
    </location>
    <ligand>
        <name>S-adenosyl-L-methionine</name>
        <dbReference type="ChEBI" id="CHEBI:59789"/>
    </ligand>
</feature>
<dbReference type="FunFam" id="3.20.20.330:FF:000001">
    <property type="entry name" value="Methionine synthase"/>
    <property type="match status" value="1"/>
</dbReference>
<evidence type="ECO:0000313" key="29">
    <source>
        <dbReference type="EMBL" id="KGG19757.1"/>
    </source>
</evidence>
<evidence type="ECO:0000256" key="7">
    <source>
        <dbReference type="ARBA" id="ARBA00013998"/>
    </source>
</evidence>
<feature type="binding site" description="axial binding residue" evidence="21">
    <location>
        <position position="745"/>
    </location>
    <ligand>
        <name>methylcob(III)alamin</name>
        <dbReference type="ChEBI" id="CHEBI:28115"/>
    </ligand>
    <ligandPart>
        <name>Co</name>
        <dbReference type="ChEBI" id="CHEBI:27638"/>
    </ligandPart>
</feature>
<evidence type="ECO:0000256" key="18">
    <source>
        <dbReference type="ARBA" id="ARBA00025552"/>
    </source>
</evidence>
<dbReference type="Pfam" id="PF02607">
    <property type="entry name" value="B12-binding_2"/>
    <property type="match status" value="1"/>
</dbReference>
<keyword evidence="9 20" id="KW-0028">Amino-acid biosynthesis</keyword>
<dbReference type="SUPFAM" id="SSF56507">
    <property type="entry name" value="Methionine synthase activation domain-like"/>
    <property type="match status" value="1"/>
</dbReference>
<evidence type="ECO:0000256" key="15">
    <source>
        <dbReference type="ARBA" id="ARBA00022833"/>
    </source>
</evidence>
<dbReference type="GO" id="GO:0050667">
    <property type="term" value="P:homocysteine metabolic process"/>
    <property type="evidence" value="ECO:0007669"/>
    <property type="project" value="TreeGrafter"/>
</dbReference>
<comment type="similarity">
    <text evidence="5">Belongs to the vitamin-B12 dependent methionine synthase family.</text>
</comment>
<dbReference type="InterPro" id="IPR003726">
    <property type="entry name" value="HCY_dom"/>
</dbReference>
<evidence type="ECO:0000259" key="28">
    <source>
        <dbReference type="PROSITE" id="PS51337"/>
    </source>
</evidence>
<evidence type="ECO:0000256" key="4">
    <source>
        <dbReference type="ARBA" id="ARBA00005178"/>
    </source>
</evidence>
<reference evidence="30" key="1">
    <citation type="journal article" date="2014" name="Sci. Data">
        <title>Genomes of diverse isolates of the marine cyanobacterium Prochlorococcus.</title>
        <authorList>
            <person name="Biller S."/>
            <person name="Berube P."/>
            <person name="Thompson J."/>
            <person name="Kelly L."/>
            <person name="Roggensack S."/>
            <person name="Awad L."/>
            <person name="Roache-Johnson K."/>
            <person name="Ding H."/>
            <person name="Giovannoni S.J."/>
            <person name="Moore L.R."/>
            <person name="Chisholm S.W."/>
        </authorList>
    </citation>
    <scope>NUCLEOTIDE SEQUENCE [LARGE SCALE GENOMIC DNA]</scope>
    <source>
        <strain evidence="30">PAC1</strain>
    </source>
</reference>
<dbReference type="EMBL" id="JNAX01000015">
    <property type="protein sequence ID" value="KGG19757.1"/>
    <property type="molecule type" value="Genomic_DNA"/>
</dbReference>
<proteinExistence type="inferred from homology"/>
<evidence type="ECO:0000256" key="12">
    <source>
        <dbReference type="ARBA" id="ARBA00022691"/>
    </source>
</evidence>
<name>A0A0A2C2J6_PROMR</name>
<evidence type="ECO:0000256" key="13">
    <source>
        <dbReference type="ARBA" id="ARBA00022723"/>
    </source>
</evidence>
<dbReference type="Gene3D" id="3.20.20.330">
    <property type="entry name" value="Homocysteine-binding-like domain"/>
    <property type="match status" value="1"/>
</dbReference>
<comment type="function">
    <text evidence="18 20">Catalyzes the transfer of a methyl group from methyl-cobalamin to homocysteine, yielding enzyme-bound cob(I)alamin and methionine. Subsequently, remethylates the cofactor using methyltetrahydrofolate.</text>
</comment>
<dbReference type="PANTHER" id="PTHR45833:SF1">
    <property type="entry name" value="METHIONINE SYNTHASE"/>
    <property type="match status" value="1"/>
</dbReference>
<evidence type="ECO:0000256" key="5">
    <source>
        <dbReference type="ARBA" id="ARBA00010398"/>
    </source>
</evidence>
<feature type="binding site" evidence="22">
    <location>
        <begin position="1180"/>
        <end position="1181"/>
    </location>
    <ligand>
        <name>S-adenosyl-L-methionine</name>
        <dbReference type="ChEBI" id="CHEBI:59789"/>
    </ligand>
</feature>
<dbReference type="Gene3D" id="3.10.196.10">
    <property type="entry name" value="Vitamin B12-dependent methionine synthase, activation domain"/>
    <property type="match status" value="1"/>
</dbReference>
<keyword evidence="17 20" id="KW-0170">Cobalt</keyword>
<evidence type="ECO:0000256" key="11">
    <source>
        <dbReference type="ARBA" id="ARBA00022679"/>
    </source>
</evidence>
<evidence type="ECO:0000256" key="2">
    <source>
        <dbReference type="ARBA" id="ARBA00001947"/>
    </source>
</evidence>
<dbReference type="InterPro" id="IPR036589">
    <property type="entry name" value="HCY_dom_sf"/>
</dbReference>
<evidence type="ECO:0000256" key="14">
    <source>
        <dbReference type="ARBA" id="ARBA00022737"/>
    </source>
</evidence>
<dbReference type="Pfam" id="PF02965">
    <property type="entry name" value="Met_synt_B12"/>
    <property type="match status" value="1"/>
</dbReference>
<dbReference type="UniPathway" id="UPA00051">
    <property type="reaction ID" value="UER00081"/>
</dbReference>
<dbReference type="Gene3D" id="3.40.50.280">
    <property type="entry name" value="Cobalamin-binding domain"/>
    <property type="match status" value="1"/>
</dbReference>
<evidence type="ECO:0000256" key="8">
    <source>
        <dbReference type="ARBA" id="ARBA00022603"/>
    </source>
</evidence>
<keyword evidence="13 20" id="KW-0479">Metal-binding</keyword>
<dbReference type="PIRSF" id="PIRSF000381">
    <property type="entry name" value="MetH"/>
    <property type="match status" value="1"/>
</dbReference>
<comment type="caution">
    <text evidence="29">The sequence shown here is derived from an EMBL/GenBank/DDBJ whole genome shotgun (WGS) entry which is preliminary data.</text>
</comment>
<dbReference type="EC" id="2.1.1.13" evidence="6 19"/>
<dbReference type="InterPro" id="IPR011822">
    <property type="entry name" value="MetH"/>
</dbReference>
<evidence type="ECO:0000259" key="24">
    <source>
        <dbReference type="PROSITE" id="PS50970"/>
    </source>
</evidence>
<feature type="domain" description="B12-binding N-terminal" evidence="28">
    <location>
        <begin position="638"/>
        <end position="731"/>
    </location>
</feature>
<dbReference type="InterPro" id="IPR050554">
    <property type="entry name" value="Met_Synthase/Corrinoid"/>
</dbReference>
<feature type="binding site" evidence="21 23">
    <location>
        <position position="293"/>
    </location>
    <ligand>
        <name>Zn(2+)</name>
        <dbReference type="ChEBI" id="CHEBI:29105"/>
    </ligand>
</feature>
<feature type="domain" description="AdoMet activation" evidence="26">
    <location>
        <begin position="894"/>
        <end position="1183"/>
    </location>
</feature>
<evidence type="ECO:0000259" key="27">
    <source>
        <dbReference type="PROSITE" id="PS51332"/>
    </source>
</evidence>
<evidence type="ECO:0000256" key="10">
    <source>
        <dbReference type="ARBA" id="ARBA00022628"/>
    </source>
</evidence>
<dbReference type="Pfam" id="PF00809">
    <property type="entry name" value="Pterin_bind"/>
    <property type="match status" value="1"/>
</dbReference>
<dbReference type="SUPFAM" id="SSF51717">
    <property type="entry name" value="Dihydropteroate synthetase-like"/>
    <property type="match status" value="1"/>
</dbReference>
<dbReference type="InterPro" id="IPR036724">
    <property type="entry name" value="Cobalamin-bd_sf"/>
</dbReference>
<protein>
    <recommendedName>
        <fullName evidence="7 19">Methionine synthase</fullName>
        <ecNumber evidence="6 19">2.1.1.13</ecNumber>
    </recommendedName>
    <alternativeName>
        <fullName evidence="20">5-methyltetrahydrofolate--homocysteine methyltransferase</fullName>
    </alternativeName>
</protein>
<evidence type="ECO:0000256" key="1">
    <source>
        <dbReference type="ARBA" id="ARBA00001700"/>
    </source>
</evidence>
<keyword evidence="8 20" id="KW-0489">Methyltransferase</keyword>
<accession>A0A0A2C2J6</accession>
<gene>
    <name evidence="29" type="ORF">EV03_2144</name>
</gene>
<dbReference type="GO" id="GO:0008705">
    <property type="term" value="F:methionine synthase activity"/>
    <property type="evidence" value="ECO:0007669"/>
    <property type="project" value="UniProtKB-UniRule"/>
</dbReference>
<evidence type="ECO:0000256" key="21">
    <source>
        <dbReference type="PIRSR" id="PIRSR000381-1"/>
    </source>
</evidence>
<keyword evidence="11 20" id="KW-0808">Transferase</keyword>
<dbReference type="GO" id="GO:0005829">
    <property type="term" value="C:cytosol"/>
    <property type="evidence" value="ECO:0007669"/>
    <property type="project" value="TreeGrafter"/>
</dbReference>
<dbReference type="PROSITE" id="PS50970">
    <property type="entry name" value="HCY"/>
    <property type="match status" value="1"/>
</dbReference>
<dbReference type="GO" id="GO:0046653">
    <property type="term" value="P:tetrahydrofolate metabolic process"/>
    <property type="evidence" value="ECO:0007669"/>
    <property type="project" value="TreeGrafter"/>
</dbReference>
<evidence type="ECO:0000313" key="30">
    <source>
        <dbReference type="Proteomes" id="UP000030392"/>
    </source>
</evidence>
<feature type="domain" description="Pterin-binding" evidence="25">
    <location>
        <begin position="345"/>
        <end position="604"/>
    </location>
</feature>
<dbReference type="FunFam" id="3.20.20.20:FF:000007">
    <property type="entry name" value="Methionine synthase"/>
    <property type="match status" value="1"/>
</dbReference>
<dbReference type="InterPro" id="IPR006158">
    <property type="entry name" value="Cobalamin-bd"/>
</dbReference>
<dbReference type="GO" id="GO:0008270">
    <property type="term" value="F:zinc ion binding"/>
    <property type="evidence" value="ECO:0007669"/>
    <property type="project" value="UniProtKB-UniRule"/>
</dbReference>
<dbReference type="SUPFAM" id="SSF47644">
    <property type="entry name" value="Methionine synthase domain"/>
    <property type="match status" value="1"/>
</dbReference>
<dbReference type="InterPro" id="IPR036594">
    <property type="entry name" value="Meth_synthase_dom"/>
</dbReference>
<sequence>MTHFLDYLNSEKRPIIVFDGATGTSLQDQQLTADDYGGVSLEGCNENLVLTSVSSVEKVHQSFLEAGCDVIETNTFGATSIVLDEYGIGNKAYEINFKAAQIARSIANKYQTAEKPRFVAGSIGPTTKLPTLGHISFDELKKSYLEQAKALIEGGIDLFLIETCQDVLQIKAALQSVNEAIGDGIKIPVMVSVTMETTGQMLIGSDISSITTILEPFNIDILGLNCATGPEEMKDHIKYLSEHSPFHISCIPNAGLPENVGGKAHYRLTPMELKFQLSHFINDLGVQLIGGCCGTRPEHIKQLSDLSLELLSSDRRLINLSKERSIIPAASSIYESIPYEQDNSFLIVGERLNASGSKKVRELLNIEDWDGLVGIAKSQLKENAHVLDVNVDFVGRNGIEDMSNLVKRLVNNINLPLMLDSTDYEKMESGLKHAGGKCILNSTNYEDGQDRFHKVIDLAKEHGSAVVIGTIDEDGMARSAEKKAEIATRAFKDATNSGLKPYEIFYDPLALPISTGLEEDRKNGFETIKAIKLIKDRHPQVHLILGISNVSFGLSSSARVVLNSIFLNEAIKAGLDSAIVSPSKILPLNKISEEEIKICLDLIYDKRIIDNNSLCTYDPLTTLTSYFDDSKKLLNNSSIDEGINLPIEDKLKNHIIDGEKTNLHSNLDLALNKYKPLIIINEYLLDGMKVVGELFGSGQMQLPFVLQSAETMKYAVSYLEDFMDKSEVNQSKGKFIIATVKGDVHDIGKNLVDIILSNNGYDVINLGIKQDVNAIINAQKEHHADCIAMSGLLVKSTAFMKDNLKALNEEDIDVPIILGGAALTPKFVNQDCASVYKGKVIYGRDAFTDLKFMDAYMKAKLSNNWDNKTGFSEGAPEGITIGTYKSSNSDPKLIKESLEVKKVNDNSRSKDISSVKSIKPPFLGPKVLLEKDIDLSNVYKFLDRNALFAGQWQMKRSKDMSASDYKEFLKQKAEPKLDYWMNIIINDNLISPSLVYGYFPCGRKGNYLNVYDTDHKSLLGKFLFPRQRSGKRYCIADFYNDIVDNHPSDYLPMQAVTMGEKASDYSHKLFSQDSYSDYLFFHGLTVQLAEALAEYIHSIIRIECGFKYEEPDNIKDILDVKYRGCRYSFGYPACPEVSDSRKQLDWLDADKINISMDESEQLHPEQSTTAIIALHPVAKYFGI</sequence>
<dbReference type="SMART" id="SM01018">
    <property type="entry name" value="B12-binding_2"/>
    <property type="match status" value="1"/>
</dbReference>
<feature type="domain" description="Hcy-binding" evidence="24">
    <location>
        <begin position="4"/>
        <end position="307"/>
    </location>
</feature>
<comment type="pathway">
    <text evidence="4 20">Amino-acid biosynthesis; L-methionine biosynthesis via de novo pathway; L-methionine from L-homocysteine (MetH route): step 1/1.</text>
</comment>
<feature type="binding site" evidence="22">
    <location>
        <begin position="742"/>
        <end position="746"/>
    </location>
    <ligand>
        <name>methylcob(III)alamin</name>
        <dbReference type="ChEBI" id="CHEBI:28115"/>
    </ligand>
</feature>
<feature type="domain" description="B12-binding" evidence="27">
    <location>
        <begin position="732"/>
        <end position="867"/>
    </location>
</feature>
<comment type="cofactor">
    <cofactor evidence="2 20 23">
        <name>Zn(2+)</name>
        <dbReference type="ChEBI" id="CHEBI:29105"/>
    </cofactor>
</comment>
<dbReference type="GO" id="GO:0031419">
    <property type="term" value="F:cobalamin binding"/>
    <property type="evidence" value="ECO:0007669"/>
    <property type="project" value="UniProtKB-UniRule"/>
</dbReference>
<dbReference type="InterPro" id="IPR004223">
    <property type="entry name" value="VitB12-dep_Met_synth_activ_dom"/>
</dbReference>
<dbReference type="InterPro" id="IPR003759">
    <property type="entry name" value="Cbl-bd_cap"/>
</dbReference>
<dbReference type="AlphaFoldDB" id="A0A0A2C2J6"/>
<dbReference type="PROSITE" id="PS51332">
    <property type="entry name" value="B12_BINDING"/>
    <property type="match status" value="1"/>
</dbReference>
<dbReference type="PROSITE" id="PS50972">
    <property type="entry name" value="PTERIN_BINDING"/>
    <property type="match status" value="1"/>
</dbReference>
<dbReference type="Gene3D" id="1.10.1240.10">
    <property type="entry name" value="Methionine synthase domain"/>
    <property type="match status" value="1"/>
</dbReference>
<feature type="binding site" evidence="22">
    <location>
        <position position="1126"/>
    </location>
    <ligand>
        <name>S-adenosyl-L-methionine</name>
        <dbReference type="ChEBI" id="CHEBI:59789"/>
    </ligand>
</feature>
<organism evidence="29 30">
    <name type="scientific">Prochlorococcus marinus str. PAC1</name>
    <dbReference type="NCBI Taxonomy" id="59924"/>
    <lineage>
        <taxon>Bacteria</taxon>
        <taxon>Bacillati</taxon>
        <taxon>Cyanobacteriota</taxon>
        <taxon>Cyanophyceae</taxon>
        <taxon>Synechococcales</taxon>
        <taxon>Prochlorococcaceae</taxon>
        <taxon>Prochlorococcus</taxon>
    </lineage>
</organism>
<dbReference type="SUPFAM" id="SSF82282">
    <property type="entry name" value="Homocysteine S-methyltransferase"/>
    <property type="match status" value="1"/>
</dbReference>
<feature type="binding site" evidence="22">
    <location>
        <position position="846"/>
    </location>
    <ligand>
        <name>methylcob(III)alamin</name>
        <dbReference type="ChEBI" id="CHEBI:28115"/>
    </ligand>
</feature>
<keyword evidence="14" id="KW-0677">Repeat</keyword>
<feature type="binding site" evidence="21 23">
    <location>
        <position position="226"/>
    </location>
    <ligand>
        <name>Zn(2+)</name>
        <dbReference type="ChEBI" id="CHEBI:29105"/>
    </ligand>
</feature>
<dbReference type="GO" id="GO:0032259">
    <property type="term" value="P:methylation"/>
    <property type="evidence" value="ECO:0007669"/>
    <property type="project" value="UniProtKB-KW"/>
</dbReference>
<evidence type="ECO:0000256" key="17">
    <source>
        <dbReference type="ARBA" id="ARBA00023285"/>
    </source>
</evidence>
<evidence type="ECO:0000259" key="26">
    <source>
        <dbReference type="PROSITE" id="PS50974"/>
    </source>
</evidence>
<dbReference type="NCBIfam" id="TIGR02082">
    <property type="entry name" value="metH"/>
    <property type="match status" value="1"/>
</dbReference>
<keyword evidence="15 20" id="KW-0862">Zinc</keyword>
<evidence type="ECO:0000256" key="20">
    <source>
        <dbReference type="PIRNR" id="PIRNR000381"/>
    </source>
</evidence>
<dbReference type="InterPro" id="IPR033706">
    <property type="entry name" value="Met_synthase_B12-bd"/>
</dbReference>
<evidence type="ECO:0000256" key="23">
    <source>
        <dbReference type="PROSITE-ProRule" id="PRU00333"/>
    </source>
</evidence>
<dbReference type="Gene3D" id="3.20.20.20">
    <property type="entry name" value="Dihydropteroate synthase-like"/>
    <property type="match status" value="1"/>
</dbReference>
<dbReference type="PROSITE" id="PS50974">
    <property type="entry name" value="ADOMET_ACTIVATION"/>
    <property type="match status" value="1"/>
</dbReference>
<evidence type="ECO:0000256" key="3">
    <source>
        <dbReference type="ARBA" id="ARBA00001956"/>
    </source>
</evidence>
<dbReference type="InterPro" id="IPR011005">
    <property type="entry name" value="Dihydropteroate_synth-like_sf"/>
</dbReference>
<dbReference type="CDD" id="cd00740">
    <property type="entry name" value="MeTr"/>
    <property type="match status" value="1"/>
</dbReference>
<dbReference type="Proteomes" id="UP000030392">
    <property type="component" value="Unassembled WGS sequence"/>
</dbReference>
<dbReference type="CDD" id="cd02069">
    <property type="entry name" value="methionine_synthase_B12_BD"/>
    <property type="match status" value="1"/>
</dbReference>
<dbReference type="RefSeq" id="WP_036907592.1">
    <property type="nucleotide sequence ID" value="NZ_CP138967.1"/>
</dbReference>
<evidence type="ECO:0000256" key="16">
    <source>
        <dbReference type="ARBA" id="ARBA00023167"/>
    </source>
</evidence>
<dbReference type="SUPFAM" id="SSF52242">
    <property type="entry name" value="Cobalamin (vitamin B12)-binding domain"/>
    <property type="match status" value="1"/>
</dbReference>